<evidence type="ECO:0000256" key="1">
    <source>
        <dbReference type="SAM" id="MobiDB-lite"/>
    </source>
</evidence>
<name>B1M9Z4_METRJ</name>
<keyword evidence="2" id="KW-0614">Plasmid</keyword>
<accession>B1M9Z4</accession>
<dbReference type="AlphaFoldDB" id="B1M9Z4"/>
<feature type="compositionally biased region" description="Polar residues" evidence="1">
    <location>
        <begin position="73"/>
        <end position="85"/>
    </location>
</feature>
<feature type="region of interest" description="Disordered" evidence="1">
    <location>
        <begin position="63"/>
        <end position="85"/>
    </location>
</feature>
<dbReference type="Proteomes" id="UP000006589">
    <property type="component" value="Plasmid pMRAD04"/>
</dbReference>
<proteinExistence type="predicted"/>
<organism evidence="2 3">
    <name type="scientific">Methylobacterium radiotolerans (strain ATCC 27329 / DSM 1819 / JCM 2831 / NBRC 15690 / NCIMB 10815 / 0-1)</name>
    <dbReference type="NCBI Taxonomy" id="426355"/>
    <lineage>
        <taxon>Bacteria</taxon>
        <taxon>Pseudomonadati</taxon>
        <taxon>Pseudomonadota</taxon>
        <taxon>Alphaproteobacteria</taxon>
        <taxon>Hyphomicrobiales</taxon>
        <taxon>Methylobacteriaceae</taxon>
        <taxon>Methylobacterium</taxon>
    </lineage>
</organism>
<evidence type="ECO:0000313" key="2">
    <source>
        <dbReference type="EMBL" id="ACB28331.1"/>
    </source>
</evidence>
<dbReference type="KEGG" id="mrd:Mrad2831_6411"/>
<gene>
    <name evidence="2" type="ordered locus">Mrad2831_6411</name>
</gene>
<dbReference type="HOGENOM" id="CLU_2520497_0_0_5"/>
<protein>
    <submittedName>
        <fullName evidence="2">Uncharacterized protein</fullName>
    </submittedName>
</protein>
<dbReference type="EMBL" id="CP001005">
    <property type="protein sequence ID" value="ACB28331.1"/>
    <property type="molecule type" value="Genomic_DNA"/>
</dbReference>
<evidence type="ECO:0000313" key="3">
    <source>
        <dbReference type="Proteomes" id="UP000006589"/>
    </source>
</evidence>
<geneLocation type="plasmid" evidence="2 3">
    <name>pMRAD04</name>
</geneLocation>
<sequence length="85" mass="9402">MPTTNEQTCEVRVEGAWCLASLTEVRRLYTMAQKRCPACHGQIMIAGSYIGSGRQKLRHRRSHTGCPLKSDTYIGTSSPHPQALA</sequence>
<reference evidence="2 3" key="1">
    <citation type="submission" date="2008-03" db="EMBL/GenBank/DDBJ databases">
        <title>Complete sequence of plasmid4 of Methylobacterium radiotolerans JCM 2831.</title>
        <authorList>
            <consortium name="US DOE Joint Genome Institute"/>
            <person name="Copeland A."/>
            <person name="Lucas S."/>
            <person name="Lapidus A."/>
            <person name="Glavina del Rio T."/>
            <person name="Dalin E."/>
            <person name="Tice H."/>
            <person name="Bruce D."/>
            <person name="Goodwin L."/>
            <person name="Pitluck S."/>
            <person name="Kiss H."/>
            <person name="Brettin T."/>
            <person name="Detter J.C."/>
            <person name="Han C."/>
            <person name="Kuske C.R."/>
            <person name="Schmutz J."/>
            <person name="Larimer F."/>
            <person name="Land M."/>
            <person name="Hauser L."/>
            <person name="Kyrpides N."/>
            <person name="Mikhailova N."/>
            <person name="Marx C.J."/>
            <person name="Richardson P."/>
        </authorList>
    </citation>
    <scope>NUCLEOTIDE SEQUENCE [LARGE SCALE GENOMIC DNA]</scope>
    <source>
        <strain evidence="3">ATCC 27329 / DSM 1819 / JCM 2831 / NBRC 15690 / NCIMB 10815 / 0-1</strain>
        <plasmid evidence="3">Plasmid pMRAD04</plasmid>
    </source>
</reference>